<keyword evidence="3 7" id="KW-0808">Transferase</keyword>
<evidence type="ECO:0000256" key="3">
    <source>
        <dbReference type="ARBA" id="ARBA00022679"/>
    </source>
</evidence>
<dbReference type="InterPro" id="IPR007848">
    <property type="entry name" value="Small_mtfrase_dom"/>
</dbReference>
<evidence type="ECO:0000256" key="5">
    <source>
        <dbReference type="ARBA" id="ARBA00048391"/>
    </source>
</evidence>
<protein>
    <recommendedName>
        <fullName evidence="1">peptide chain release factor N(5)-glutamine methyltransferase</fullName>
        <ecNumber evidence="1">2.1.1.297</ecNumber>
    </recommendedName>
</protein>
<dbReference type="Pfam" id="PF05175">
    <property type="entry name" value="MTS"/>
    <property type="match status" value="1"/>
</dbReference>
<dbReference type="CDD" id="cd02440">
    <property type="entry name" value="AdoMet_MTases"/>
    <property type="match status" value="1"/>
</dbReference>
<dbReference type="InterPro" id="IPR019874">
    <property type="entry name" value="RF_methyltr_PrmC"/>
</dbReference>
<evidence type="ECO:0000259" key="6">
    <source>
        <dbReference type="Pfam" id="PF05175"/>
    </source>
</evidence>
<keyword evidence="2 7" id="KW-0489">Methyltransferase</keyword>
<dbReference type="Gene3D" id="1.10.8.10">
    <property type="entry name" value="DNA helicase RuvA subunit, C-terminal domain"/>
    <property type="match status" value="1"/>
</dbReference>
<dbReference type="InterPro" id="IPR050320">
    <property type="entry name" value="N5-glutamine_MTase"/>
</dbReference>
<gene>
    <name evidence="7" type="ORF">C8D98_0959</name>
</gene>
<dbReference type="NCBIfam" id="TIGR03534">
    <property type="entry name" value="RF_mod_PrmC"/>
    <property type="match status" value="1"/>
</dbReference>
<keyword evidence="8" id="KW-1185">Reference proteome</keyword>
<dbReference type="EC" id="2.1.1.297" evidence="1"/>
<name>A0A4R1KEK9_9BACT</name>
<sequence>MKLAEFIGFVRENYLPNRHDALELASKAFDIEYSKVPLHLSDDVTVSEDVQKMLDRLGEGEPLAYVINNKSFYGLDMYVDGRVLIPRPETELIVSEALRHFKGCRSLKILDVCTGSGCIPAAILHEMPDWTADVLDISADALAVADINLNRYAAGRYRLIQGDALRLTEYVCEKYDIITCNPPYLTEEEWEASPKSLKYEPKNALSDGGDGLLFYKKLLDMIPDLCHINGVALFELGQGQHESAAVLLKQNNYKKIKDYQGIERVLAWTNL</sequence>
<dbReference type="PANTHER" id="PTHR18895:SF74">
    <property type="entry name" value="MTRF1L RELEASE FACTOR GLUTAMINE METHYLTRANSFERASE"/>
    <property type="match status" value="1"/>
</dbReference>
<dbReference type="InterPro" id="IPR029063">
    <property type="entry name" value="SAM-dependent_MTases_sf"/>
</dbReference>
<dbReference type="Proteomes" id="UP000294614">
    <property type="component" value="Unassembled WGS sequence"/>
</dbReference>
<accession>A0A4R1KEK9</accession>
<dbReference type="EMBL" id="SMGG01000003">
    <property type="protein sequence ID" value="TCK62433.1"/>
    <property type="molecule type" value="Genomic_DNA"/>
</dbReference>
<evidence type="ECO:0000256" key="4">
    <source>
        <dbReference type="ARBA" id="ARBA00022691"/>
    </source>
</evidence>
<keyword evidence="4" id="KW-0949">S-adenosyl-L-methionine</keyword>
<dbReference type="GO" id="GO:0102559">
    <property type="term" value="F:peptide chain release factor N(5)-glutamine methyltransferase activity"/>
    <property type="evidence" value="ECO:0007669"/>
    <property type="project" value="UniProtKB-EC"/>
</dbReference>
<dbReference type="SUPFAM" id="SSF53335">
    <property type="entry name" value="S-adenosyl-L-methionine-dependent methyltransferases"/>
    <property type="match status" value="1"/>
</dbReference>
<evidence type="ECO:0000256" key="1">
    <source>
        <dbReference type="ARBA" id="ARBA00012771"/>
    </source>
</evidence>
<evidence type="ECO:0000313" key="8">
    <source>
        <dbReference type="Proteomes" id="UP000294614"/>
    </source>
</evidence>
<comment type="catalytic activity">
    <reaction evidence="5">
        <text>L-glutaminyl-[peptide chain release factor] + S-adenosyl-L-methionine = N(5)-methyl-L-glutaminyl-[peptide chain release factor] + S-adenosyl-L-homocysteine + H(+)</text>
        <dbReference type="Rhea" id="RHEA:42896"/>
        <dbReference type="Rhea" id="RHEA-COMP:10271"/>
        <dbReference type="Rhea" id="RHEA-COMP:10272"/>
        <dbReference type="ChEBI" id="CHEBI:15378"/>
        <dbReference type="ChEBI" id="CHEBI:30011"/>
        <dbReference type="ChEBI" id="CHEBI:57856"/>
        <dbReference type="ChEBI" id="CHEBI:59789"/>
        <dbReference type="ChEBI" id="CHEBI:61891"/>
        <dbReference type="EC" id="2.1.1.297"/>
    </reaction>
</comment>
<dbReference type="PANTHER" id="PTHR18895">
    <property type="entry name" value="HEMK METHYLTRANSFERASE"/>
    <property type="match status" value="1"/>
</dbReference>
<dbReference type="GO" id="GO:0032259">
    <property type="term" value="P:methylation"/>
    <property type="evidence" value="ECO:0007669"/>
    <property type="project" value="UniProtKB-KW"/>
</dbReference>
<feature type="domain" description="Methyltransferase small" evidence="6">
    <location>
        <begin position="99"/>
        <end position="213"/>
    </location>
</feature>
<proteinExistence type="predicted"/>
<dbReference type="NCBIfam" id="TIGR00536">
    <property type="entry name" value="hemK_fam"/>
    <property type="match status" value="1"/>
</dbReference>
<evidence type="ECO:0000313" key="7">
    <source>
        <dbReference type="EMBL" id="TCK62433.1"/>
    </source>
</evidence>
<evidence type="ECO:0000256" key="2">
    <source>
        <dbReference type="ARBA" id="ARBA00022603"/>
    </source>
</evidence>
<dbReference type="OrthoDB" id="9800643at2"/>
<reference evidence="7 8" key="1">
    <citation type="submission" date="2019-03" db="EMBL/GenBank/DDBJ databases">
        <title>Genomic Encyclopedia of Type Strains, Phase IV (KMG-IV): sequencing the most valuable type-strain genomes for metagenomic binning, comparative biology and taxonomic classification.</title>
        <authorList>
            <person name="Goeker M."/>
        </authorList>
    </citation>
    <scope>NUCLEOTIDE SEQUENCE [LARGE SCALE GENOMIC DNA]</scope>
    <source>
        <strain evidence="7 8">DSM 24984</strain>
    </source>
</reference>
<dbReference type="InterPro" id="IPR004556">
    <property type="entry name" value="HemK-like"/>
</dbReference>
<dbReference type="RefSeq" id="WP_132872487.1">
    <property type="nucleotide sequence ID" value="NZ_JAJUHT010000004.1"/>
</dbReference>
<comment type="caution">
    <text evidence="7">The sequence shown here is derived from an EMBL/GenBank/DDBJ whole genome shotgun (WGS) entry which is preliminary data.</text>
</comment>
<dbReference type="Gene3D" id="3.40.50.150">
    <property type="entry name" value="Vaccinia Virus protein VP39"/>
    <property type="match status" value="1"/>
</dbReference>
<dbReference type="AlphaFoldDB" id="A0A4R1KEK9"/>
<organism evidence="7 8">
    <name type="scientific">Seleniivibrio woodruffii</name>
    <dbReference type="NCBI Taxonomy" id="1078050"/>
    <lineage>
        <taxon>Bacteria</taxon>
        <taxon>Pseudomonadati</taxon>
        <taxon>Deferribacterota</taxon>
        <taxon>Deferribacteres</taxon>
        <taxon>Deferribacterales</taxon>
        <taxon>Geovibrionaceae</taxon>
        <taxon>Seleniivibrio</taxon>
    </lineage>
</organism>